<dbReference type="PANTHER" id="PTHR43016">
    <property type="entry name" value="PRESEQUENCE PROTEASE"/>
    <property type="match status" value="1"/>
</dbReference>
<feature type="domain" description="Peptidase M16C associated" evidence="5">
    <location>
        <begin position="459"/>
        <end position="705"/>
    </location>
</feature>
<dbReference type="SMART" id="SM01264">
    <property type="entry name" value="M16C_associated"/>
    <property type="match status" value="1"/>
</dbReference>
<dbReference type="GO" id="GO:0046872">
    <property type="term" value="F:metal ion binding"/>
    <property type="evidence" value="ECO:0007669"/>
    <property type="project" value="InterPro"/>
</dbReference>
<gene>
    <name evidence="6" type="ORF">J7561_07475</name>
</gene>
<dbReference type="Proteomes" id="UP000680020">
    <property type="component" value="Unassembled WGS sequence"/>
</dbReference>
<dbReference type="SUPFAM" id="SSF63411">
    <property type="entry name" value="LuxS/MPP-like metallohydrolase"/>
    <property type="match status" value="4"/>
</dbReference>
<dbReference type="InterPro" id="IPR011249">
    <property type="entry name" value="Metalloenz_LuxS/M16"/>
</dbReference>
<feature type="coiled-coil region" evidence="4">
    <location>
        <begin position="470"/>
        <end position="502"/>
    </location>
</feature>
<dbReference type="EMBL" id="JAGIBU010000006">
    <property type="protein sequence ID" value="MBS7825044.1"/>
    <property type="molecule type" value="Genomic_DNA"/>
</dbReference>
<dbReference type="Pfam" id="PF05193">
    <property type="entry name" value="Peptidase_M16_C"/>
    <property type="match status" value="1"/>
</dbReference>
<dbReference type="PANTHER" id="PTHR43016:SF13">
    <property type="entry name" value="PRESEQUENCE PROTEASE, MITOCHONDRIAL"/>
    <property type="match status" value="1"/>
</dbReference>
<dbReference type="InterPro" id="IPR001431">
    <property type="entry name" value="Pept_M16_Zn_BS"/>
</dbReference>
<protein>
    <submittedName>
        <fullName evidence="6">Insulinase family protein</fullName>
    </submittedName>
</protein>
<dbReference type="GO" id="GO:0006508">
    <property type="term" value="P:proteolysis"/>
    <property type="evidence" value="ECO:0007669"/>
    <property type="project" value="InterPro"/>
</dbReference>
<dbReference type="PROSITE" id="PS00143">
    <property type="entry name" value="INSULINASE"/>
    <property type="match status" value="1"/>
</dbReference>
<comment type="caution">
    <text evidence="6">The sequence shown here is derived from an EMBL/GenBank/DDBJ whole genome shotgun (WGS) entry which is preliminary data.</text>
</comment>
<dbReference type="InterPro" id="IPR007863">
    <property type="entry name" value="Peptidase_M16_C"/>
</dbReference>
<dbReference type="Pfam" id="PF08367">
    <property type="entry name" value="M16C_assoc"/>
    <property type="match status" value="1"/>
</dbReference>
<evidence type="ECO:0000256" key="1">
    <source>
        <dbReference type="ARBA" id="ARBA00001947"/>
    </source>
</evidence>
<dbReference type="InterPro" id="IPR011765">
    <property type="entry name" value="Pept_M16_N"/>
</dbReference>
<dbReference type="Gene3D" id="3.30.830.10">
    <property type="entry name" value="Metalloenzyme, LuxS/M16 peptidase-like"/>
    <property type="match status" value="4"/>
</dbReference>
<dbReference type="AlphaFoldDB" id="A0AB35BXN2"/>
<comment type="cofactor">
    <cofactor evidence="1">
        <name>Zn(2+)</name>
        <dbReference type="ChEBI" id="CHEBI:29105"/>
    </cofactor>
</comment>
<accession>A0AB35BXN2</accession>
<dbReference type="RefSeq" id="WP_063455129.1">
    <property type="nucleotide sequence ID" value="NZ_CP115969.1"/>
</dbReference>
<evidence type="ECO:0000256" key="4">
    <source>
        <dbReference type="SAM" id="Coils"/>
    </source>
</evidence>
<dbReference type="InterPro" id="IPR013578">
    <property type="entry name" value="Peptidase_M16C_assoc"/>
</dbReference>
<evidence type="ECO:0000259" key="5">
    <source>
        <dbReference type="SMART" id="SM01264"/>
    </source>
</evidence>
<dbReference type="Pfam" id="PF00675">
    <property type="entry name" value="Peptidase_M16"/>
    <property type="match status" value="1"/>
</dbReference>
<organism evidence="6 7">
    <name type="scientific">Wohlfahrtiimonas chitiniclastica</name>
    <dbReference type="NCBI Taxonomy" id="400946"/>
    <lineage>
        <taxon>Bacteria</taxon>
        <taxon>Pseudomonadati</taxon>
        <taxon>Pseudomonadota</taxon>
        <taxon>Gammaproteobacteria</taxon>
        <taxon>Cardiobacteriales</taxon>
        <taxon>Ignatzschineriaceae</taxon>
        <taxon>Wohlfahrtiimonas</taxon>
    </lineage>
</organism>
<dbReference type="GO" id="GO:0004222">
    <property type="term" value="F:metalloendopeptidase activity"/>
    <property type="evidence" value="ECO:0007669"/>
    <property type="project" value="InterPro"/>
</dbReference>
<reference evidence="6" key="1">
    <citation type="submission" date="2021-03" db="EMBL/GenBank/DDBJ databases">
        <title>Identification and antibiotic profiling of Wohlfahrtiimonas chitiniclastica, an underestimated human pathogen.</title>
        <authorList>
            <person name="Kopf A."/>
            <person name="Bunk B."/>
            <person name="Coldewey S."/>
            <person name="Gunzer F."/>
            <person name="Riedel T."/>
            <person name="Schroettner P."/>
        </authorList>
    </citation>
    <scope>NUCLEOTIDE SEQUENCE</scope>
    <source>
        <strain evidence="6">DSM 100917</strain>
    </source>
</reference>
<name>A0AB35BXN2_9GAMM</name>
<evidence type="ECO:0000256" key="3">
    <source>
        <dbReference type="RuleBase" id="RU004447"/>
    </source>
</evidence>
<evidence type="ECO:0000313" key="6">
    <source>
        <dbReference type="EMBL" id="MBS7825044.1"/>
    </source>
</evidence>
<evidence type="ECO:0000256" key="2">
    <source>
        <dbReference type="ARBA" id="ARBA00007261"/>
    </source>
</evidence>
<proteinExistence type="inferred from homology"/>
<dbReference type="Pfam" id="PF22516">
    <property type="entry name" value="PreP_C"/>
    <property type="match status" value="1"/>
</dbReference>
<sequence>MSFTQLKSTYIDSLNVTLEEYVHNETKAKHFHIASEDTNNTFLVGFLTVPQDSTGVAHILEHTALCGSKNYPVRDPFFMMIRRSLNTFMNAFTSSDWTAYPFSSQNEKDFYNLMNIYLDAAFFPNLNYYDFLQEGHRFEFEEPNNPESPLVYKGVVFNEMKGAMSSPISLLYQEISTNLFPTVTYHHNSGGDPKNIPDLTHDALKAFHAKHYHPSNSVIMTYGNLDPKEHQKVFEERVLSHFSEEKFDFAVPDEHRFSAPKYVTSYYPLPKEESMEKKTHVINAWLLGPIYDTYDVMRARILSGVLLDNSSSPLRLALESSDLGVAPSTFCGLEDSTKEIFFSAGLEGAEAEDAAKVDELILSTLLKVRDESVDVSVVESVLHQIELSAREITEGRMPYGLNLILQCLAPVLHGGEAIDALAIDNVLLTMREEIKDPKFIPNLIDRLLINNPHKLCLTVKPSHTLADELVADEKARLAAIQAELTDEEKAKIIAEAAELKRRQDETDDISCLPMVTREDIPETLAIPHVEASTVNGQTIYTGSVNTNGMIYQSLLVKLPALTEAESRLLPYLNSILTDVGCGQLSYTEQQARIYAVTGGLSAATVYQTDRKDGQLKGLWTLSGKALASNSAHLSDLLKETFFNARFDEIKRIQELLSQLKLSREEGIVSNGHMYAMGAASQNLSEINYLSEELGGMRGIQQGNQLTNRLKDVAACEAFAADLKALLTKLQAAEYELMAVSSVVELPSFSDYFTRALSHEVSDHTPYQFPFAVPTDALNIGWAINAPVHYCGKSYRAATSGEADAPALTILAGFLRNGYLHRAIREQGGAYGGGANYNPRGGAFNFFSYRDPRLTETLKDFDAAIDWMLNTKHEQLALEEAVLGVISGIDKPASPAAEYQQTAIANYFGNTPDVREAFRSNVLKVTLDDLKAVTEKYFVGQRADIAVLGPKEALEKADLKVYTLA</sequence>
<keyword evidence="4" id="KW-0175">Coiled coil</keyword>
<dbReference type="InterPro" id="IPR055130">
    <property type="entry name" value="PreP_C"/>
</dbReference>
<dbReference type="FunFam" id="3.30.830.10:FF:000011">
    <property type="entry name" value="Presequence protease, mitochondrial"/>
    <property type="match status" value="1"/>
</dbReference>
<comment type="similarity">
    <text evidence="2 3">Belongs to the peptidase M16 family.</text>
</comment>
<evidence type="ECO:0000313" key="7">
    <source>
        <dbReference type="Proteomes" id="UP000680020"/>
    </source>
</evidence>